<proteinExistence type="predicted"/>
<dbReference type="Gene3D" id="1.25.40.10">
    <property type="entry name" value="Tetratricopeptide repeat domain"/>
    <property type="match status" value="1"/>
</dbReference>
<dbReference type="InterPro" id="IPR019734">
    <property type="entry name" value="TPR_rpt"/>
</dbReference>
<dbReference type="PROSITE" id="PS50005">
    <property type="entry name" value="TPR"/>
    <property type="match status" value="1"/>
</dbReference>
<feature type="repeat" description="TPR" evidence="1">
    <location>
        <begin position="256"/>
        <end position="289"/>
    </location>
</feature>
<evidence type="ECO:0000313" key="2">
    <source>
        <dbReference type="EMBL" id="MBD2251434.1"/>
    </source>
</evidence>
<dbReference type="InterPro" id="IPR011990">
    <property type="entry name" value="TPR-like_helical_dom_sf"/>
</dbReference>
<gene>
    <name evidence="2" type="ORF">H6G14_08930</name>
</gene>
<dbReference type="RefSeq" id="WP_190566969.1">
    <property type="nucleotide sequence ID" value="NZ_JACJQL010000009.1"/>
</dbReference>
<dbReference type="SUPFAM" id="SSF48452">
    <property type="entry name" value="TPR-like"/>
    <property type="match status" value="2"/>
</dbReference>
<protein>
    <submittedName>
        <fullName evidence="2">Peptidase M, neutral zinc metallopeptidase site</fullName>
    </submittedName>
</protein>
<organism evidence="2 3">
    <name type="scientific">Nostoc parmelioides FACHB-3921</name>
    <dbReference type="NCBI Taxonomy" id="2692909"/>
    <lineage>
        <taxon>Bacteria</taxon>
        <taxon>Bacillati</taxon>
        <taxon>Cyanobacteriota</taxon>
        <taxon>Cyanophyceae</taxon>
        <taxon>Nostocales</taxon>
        <taxon>Nostocaceae</taxon>
        <taxon>Nostoc</taxon>
    </lineage>
</organism>
<evidence type="ECO:0000256" key="1">
    <source>
        <dbReference type="PROSITE-ProRule" id="PRU00339"/>
    </source>
</evidence>
<dbReference type="EMBL" id="JACJQL010000009">
    <property type="protein sequence ID" value="MBD2251434.1"/>
    <property type="molecule type" value="Genomic_DNA"/>
</dbReference>
<keyword evidence="3" id="KW-1185">Reference proteome</keyword>
<name>A0ABR8BCN3_9NOSO</name>
<comment type="caution">
    <text evidence="2">The sequence shown here is derived from an EMBL/GenBank/DDBJ whole genome shotgun (WGS) entry which is preliminary data.</text>
</comment>
<sequence length="909" mass="104997">MNLLENLNRFTKNHLGIGIVNAWLQVPQTKEASQKAARLAQTKHLREAITIAEKALSFWSRKPGFWERLICQILLGNLVNQLTQQLQEWRKQVATVDKQLASAKTLLKQDTGDPGETTNLTSIITIYQRCSKILHDEKILQAIQQCQQELQKRHQFQGLVQQGQSQVENLFFKNAIAIYQQAEQLYSTQLLTQAIATATQQVPQEEVYEASLQRVRQGETEGKLRGAIALLESALARFPRTDGHELLHQLKSLVKGREFFRRGLAAEKVGDFPTAISLYENAESLLPENTNCRIRLGLVTIKTQAWETALSYLQDLPGEQAVYLRGFAYAQQENLQIAYREWQGLSGAQISEQREILKILSQRQRLFSLQNIEELVKAENIEQAKIASREFTQIFGFNQLVEKNLQQHIQPRLEAATWQGANWQLISQQAEKDWIAEPNMITLHNWAIANYYYAQNDSSQIMNSIISLSTSLANLHKDINLQDVPWLGNKSVDLDLVFNQIKNRIEILIDTIRDKNINNYLKSRDCWRLETLALDLMSKPPVKGMKINDIFLTPGCYNHYLNLIQGNNFSQIDPQQKNLHCLYTNWGLAVAACVAGDSQRAIKLKPINPATSELEIFAHNFVAYYEGCYYLQQHKWREAINPLKQAKSEIQVNEEWQIELDRLCSLQRQNISEDQENLVFAQFWYDILDSPKARTYLAEYKAERIREQVANKQISKQKALRELDKIKLIDADNPIVIDLIQRIELALAVEVIEEILNKNNLEGAVNFAKQNGHPKIKNIVTEICVDILVDGFKTRKFGFEEIYDLGRWAYELSPDEPNIQEIYLISQELYEIHHLIKGDRHQEAVRRAKSSQYDAIHSYVGDYLMMTLIRGLKSETLPTHLVHQLGRWVYELCPHDPDYQEIYRRLNIR</sequence>
<dbReference type="Proteomes" id="UP000621307">
    <property type="component" value="Unassembled WGS sequence"/>
</dbReference>
<reference evidence="2 3" key="1">
    <citation type="journal article" date="2020" name="ISME J.">
        <title>Comparative genomics reveals insights into cyanobacterial evolution and habitat adaptation.</title>
        <authorList>
            <person name="Chen M.Y."/>
            <person name="Teng W.K."/>
            <person name="Zhao L."/>
            <person name="Hu C.X."/>
            <person name="Zhou Y.K."/>
            <person name="Han B.P."/>
            <person name="Song L.R."/>
            <person name="Shu W.S."/>
        </authorList>
    </citation>
    <scope>NUCLEOTIDE SEQUENCE [LARGE SCALE GENOMIC DNA]</scope>
    <source>
        <strain evidence="2 3">FACHB-3921</strain>
    </source>
</reference>
<keyword evidence="1" id="KW-0802">TPR repeat</keyword>
<evidence type="ECO:0000313" key="3">
    <source>
        <dbReference type="Proteomes" id="UP000621307"/>
    </source>
</evidence>
<accession>A0ABR8BCN3</accession>